<keyword evidence="5 9" id="KW-0812">Transmembrane</keyword>
<evidence type="ECO:0000313" key="10">
    <source>
        <dbReference type="EMBL" id="SFZ85903.1"/>
    </source>
</evidence>
<name>A0A1K2I0V6_9HYPH</name>
<keyword evidence="4 8" id="KW-1003">Cell membrane</keyword>
<comment type="similarity">
    <text evidence="2 8">Belongs to the CPA3 antiporters (TC 2.A.63) subunit F family.</text>
</comment>
<dbReference type="Proteomes" id="UP000183447">
    <property type="component" value="Unassembled WGS sequence"/>
</dbReference>
<dbReference type="OrthoDB" id="9800226at2"/>
<evidence type="ECO:0000256" key="2">
    <source>
        <dbReference type="ARBA" id="ARBA00009212"/>
    </source>
</evidence>
<keyword evidence="3 8" id="KW-0813">Transport</keyword>
<dbReference type="Pfam" id="PF04066">
    <property type="entry name" value="MrpF_PhaF"/>
    <property type="match status" value="1"/>
</dbReference>
<dbReference type="PANTHER" id="PTHR34702">
    <property type="entry name" value="NA(+)/H(+) ANTIPORTER SUBUNIT F1"/>
    <property type="match status" value="1"/>
</dbReference>
<dbReference type="STRING" id="665118.SAMN02983003_3075"/>
<evidence type="ECO:0000256" key="9">
    <source>
        <dbReference type="SAM" id="Phobius"/>
    </source>
</evidence>
<keyword evidence="6 9" id="KW-1133">Transmembrane helix</keyword>
<evidence type="ECO:0000313" key="11">
    <source>
        <dbReference type="Proteomes" id="UP000183447"/>
    </source>
</evidence>
<feature type="transmembrane region" description="Helical" evidence="9">
    <location>
        <begin position="64"/>
        <end position="83"/>
    </location>
</feature>
<proteinExistence type="inferred from homology"/>
<evidence type="ECO:0000256" key="3">
    <source>
        <dbReference type="ARBA" id="ARBA00022448"/>
    </source>
</evidence>
<evidence type="ECO:0000256" key="8">
    <source>
        <dbReference type="PIRNR" id="PIRNR028784"/>
    </source>
</evidence>
<comment type="subcellular location">
    <subcellularLocation>
        <location evidence="1 8">Cell membrane</location>
        <topology evidence="1 8">Multi-pass membrane protein</topology>
    </subcellularLocation>
</comment>
<keyword evidence="7 8" id="KW-0472">Membrane</keyword>
<keyword evidence="8" id="KW-0050">Antiport</keyword>
<protein>
    <submittedName>
        <fullName evidence="10">Multicomponent Na+:H+ antiporter subunit F</fullName>
    </submittedName>
</protein>
<dbReference type="PANTHER" id="PTHR34702:SF1">
    <property type="entry name" value="NA(+)_H(+) ANTIPORTER SUBUNIT F"/>
    <property type="match status" value="1"/>
</dbReference>
<evidence type="ECO:0000256" key="1">
    <source>
        <dbReference type="ARBA" id="ARBA00004651"/>
    </source>
</evidence>
<evidence type="ECO:0000256" key="4">
    <source>
        <dbReference type="ARBA" id="ARBA00022475"/>
    </source>
</evidence>
<evidence type="ECO:0000256" key="6">
    <source>
        <dbReference type="ARBA" id="ARBA00022989"/>
    </source>
</evidence>
<feature type="transmembrane region" description="Helical" evidence="9">
    <location>
        <begin position="39"/>
        <end position="58"/>
    </location>
</feature>
<evidence type="ECO:0000256" key="7">
    <source>
        <dbReference type="ARBA" id="ARBA00023136"/>
    </source>
</evidence>
<dbReference type="PIRSF" id="PIRSF028784">
    <property type="entry name" value="MrpF"/>
    <property type="match status" value="1"/>
</dbReference>
<sequence length="101" mass="11208">MSAMELLYHATTFGMVMLLLALFFGLVRLWRGPSLADRILALDTLSLVGLALIAVFALRTLQMAYLDIAISLGLVGFLATVALSRYLMHRETPAQQPEQER</sequence>
<organism evidence="10 11">
    <name type="scientific">Devosia enhydra</name>
    <dbReference type="NCBI Taxonomy" id="665118"/>
    <lineage>
        <taxon>Bacteria</taxon>
        <taxon>Pseudomonadati</taxon>
        <taxon>Pseudomonadota</taxon>
        <taxon>Alphaproteobacteria</taxon>
        <taxon>Hyphomicrobiales</taxon>
        <taxon>Devosiaceae</taxon>
        <taxon>Devosia</taxon>
    </lineage>
</organism>
<gene>
    <name evidence="10" type="ORF">SAMN02983003_3075</name>
</gene>
<dbReference type="AlphaFoldDB" id="A0A1K2I0V6"/>
<dbReference type="GO" id="GO:0005886">
    <property type="term" value="C:plasma membrane"/>
    <property type="evidence" value="ECO:0007669"/>
    <property type="project" value="UniProtKB-SubCell"/>
</dbReference>
<dbReference type="GO" id="GO:0015385">
    <property type="term" value="F:sodium:proton antiporter activity"/>
    <property type="evidence" value="ECO:0007669"/>
    <property type="project" value="TreeGrafter"/>
</dbReference>
<keyword evidence="11" id="KW-1185">Reference proteome</keyword>
<dbReference type="EMBL" id="FPKU01000003">
    <property type="protein sequence ID" value="SFZ85903.1"/>
    <property type="molecule type" value="Genomic_DNA"/>
</dbReference>
<dbReference type="InterPro" id="IPR007208">
    <property type="entry name" value="MrpF/PhaF-like"/>
</dbReference>
<reference evidence="10 11" key="1">
    <citation type="submission" date="2016-11" db="EMBL/GenBank/DDBJ databases">
        <authorList>
            <person name="Jaros S."/>
            <person name="Januszkiewicz K."/>
            <person name="Wedrychowicz H."/>
        </authorList>
    </citation>
    <scope>NUCLEOTIDE SEQUENCE [LARGE SCALE GENOMIC DNA]</scope>
    <source>
        <strain evidence="10 11">ATCC 23634</strain>
    </source>
</reference>
<keyword evidence="8" id="KW-0406">Ion transport</keyword>
<feature type="transmembrane region" description="Helical" evidence="9">
    <location>
        <begin position="6"/>
        <end position="27"/>
    </location>
</feature>
<accession>A0A1K2I0V6</accession>
<dbReference type="RefSeq" id="WP_072345095.1">
    <property type="nucleotide sequence ID" value="NZ_FPKU01000003.1"/>
</dbReference>
<evidence type="ECO:0000256" key="5">
    <source>
        <dbReference type="ARBA" id="ARBA00022692"/>
    </source>
</evidence>